<dbReference type="CDD" id="cd03025">
    <property type="entry name" value="DsbA_FrnE_like"/>
    <property type="match status" value="1"/>
</dbReference>
<reference evidence="2" key="1">
    <citation type="submission" date="2022-10" db="EMBL/GenBank/DDBJ databases">
        <title>Comparative genomics and taxonomic characterization of three novel marine species of genus Reichenbachiella exhibiting antioxidant and polysaccharide degradation activities.</title>
        <authorList>
            <person name="Muhammad N."/>
            <person name="Lee Y.-J."/>
            <person name="Ko J."/>
            <person name="Kim S.-G."/>
        </authorList>
    </citation>
    <scope>NUCLEOTIDE SEQUENCE</scope>
    <source>
        <strain evidence="2">Wsw4-B4</strain>
    </source>
</reference>
<dbReference type="SUPFAM" id="SSF52833">
    <property type="entry name" value="Thioredoxin-like"/>
    <property type="match status" value="1"/>
</dbReference>
<dbReference type="InterPro" id="IPR036249">
    <property type="entry name" value="Thioredoxin-like_sf"/>
</dbReference>
<accession>A0ABY6CYB9</accession>
<dbReference type="RefSeq" id="WP_263050125.1">
    <property type="nucleotide sequence ID" value="NZ_CP106735.1"/>
</dbReference>
<evidence type="ECO:0000313" key="3">
    <source>
        <dbReference type="Proteomes" id="UP001062165"/>
    </source>
</evidence>
<dbReference type="InterPro" id="IPR001853">
    <property type="entry name" value="DSBA-like_thioredoxin_dom"/>
</dbReference>
<keyword evidence="3" id="KW-1185">Reference proteome</keyword>
<dbReference type="EMBL" id="CP106735">
    <property type="protein sequence ID" value="UXX78379.1"/>
    <property type="molecule type" value="Genomic_DNA"/>
</dbReference>
<dbReference type="Proteomes" id="UP001062165">
    <property type="component" value="Chromosome"/>
</dbReference>
<gene>
    <name evidence="2" type="ORF">N7E81_13540</name>
</gene>
<dbReference type="PANTHER" id="PTHR13887">
    <property type="entry name" value="GLUTATHIONE S-TRANSFERASE KAPPA"/>
    <property type="match status" value="1"/>
</dbReference>
<dbReference type="Gene3D" id="3.40.30.10">
    <property type="entry name" value="Glutaredoxin"/>
    <property type="match status" value="1"/>
</dbReference>
<proteinExistence type="predicted"/>
<organism evidence="2 3">
    <name type="scientific">Reichenbachiella carrageenanivorans</name>
    <dbReference type="NCBI Taxonomy" id="2979869"/>
    <lineage>
        <taxon>Bacteria</taxon>
        <taxon>Pseudomonadati</taxon>
        <taxon>Bacteroidota</taxon>
        <taxon>Cytophagia</taxon>
        <taxon>Cytophagales</taxon>
        <taxon>Reichenbachiellaceae</taxon>
        <taxon>Reichenbachiella</taxon>
    </lineage>
</organism>
<evidence type="ECO:0000313" key="2">
    <source>
        <dbReference type="EMBL" id="UXX78379.1"/>
    </source>
</evidence>
<sequence length="233" mass="26490">MENKELNCEDGVCDLSAVEAPTSVPFSKGGDRLIYIGDPMCSWCWGITNHLDKLKDEFEDRLDFELILGGLRPGGGDEWTEEFRNMLRTHWEHVETASGQPFDFRFFDRAEFDYDTEPSARAVRVVRDLDASKEWQFYKRLQKAFYAENKDVHDLATYEALCGGLGLNYTAFEALFLSPGYKQLVNQDFAKSQQMGVRGFPAVVLKKGEAYHAVSLGYSDYDRMKATLSSILG</sequence>
<dbReference type="PANTHER" id="PTHR13887:SF54">
    <property type="entry name" value="DSBA FAMILY PROTEIN"/>
    <property type="match status" value="1"/>
</dbReference>
<dbReference type="Gene3D" id="1.10.472.60">
    <property type="entry name" value="putative protein disulfide isomerase domain"/>
    <property type="match status" value="1"/>
</dbReference>
<protein>
    <submittedName>
        <fullName evidence="2">DsbA family protein</fullName>
    </submittedName>
</protein>
<name>A0ABY6CYB9_9BACT</name>
<feature type="domain" description="DSBA-like thioredoxin" evidence="1">
    <location>
        <begin position="38"/>
        <end position="227"/>
    </location>
</feature>
<dbReference type="Pfam" id="PF01323">
    <property type="entry name" value="DSBA"/>
    <property type="match status" value="1"/>
</dbReference>
<evidence type="ECO:0000259" key="1">
    <source>
        <dbReference type="Pfam" id="PF01323"/>
    </source>
</evidence>